<dbReference type="STRING" id="471852.Tcur_4779"/>
<sequence length="141" mass="15317">MAVKERVYSREMPATKAAAGLARSGVKSVLLELGFAEAVEDGCLIVGELVNNAIAVSSEASIIRVFAGLRPRGLVVAVWDADQRMPRRRPAPQMSLEELDLRPENFDRNGGWGLGIVAALARECWVERTNPGKWVCASLNV</sequence>
<keyword evidence="3" id="KW-0808">Transferase</keyword>
<dbReference type="Pfam" id="PF13581">
    <property type="entry name" value="HATPase_c_2"/>
    <property type="match status" value="1"/>
</dbReference>
<gene>
    <name evidence="3" type="ordered locus">Tcur_4779</name>
</gene>
<dbReference type="OrthoDB" id="3482892at2"/>
<dbReference type="CDD" id="cd16936">
    <property type="entry name" value="HATPase_RsbW-like"/>
    <property type="match status" value="1"/>
</dbReference>
<proteinExistence type="predicted"/>
<dbReference type="Proteomes" id="UP000001918">
    <property type="component" value="Chromosome"/>
</dbReference>
<dbReference type="KEGG" id="tcu:Tcur_4779"/>
<dbReference type="EMBL" id="CP001738">
    <property type="protein sequence ID" value="ACZ00298.1"/>
    <property type="molecule type" value="Genomic_DNA"/>
</dbReference>
<reference evidence="3 4" key="1">
    <citation type="journal article" date="2011" name="Stand. Genomic Sci.">
        <title>Complete genome sequence of Thermomonospora curvata type strain (B9).</title>
        <authorList>
            <person name="Chertkov O."/>
            <person name="Sikorski J."/>
            <person name="Nolan M."/>
            <person name="Lapidus A."/>
            <person name="Lucas S."/>
            <person name="Del Rio T.G."/>
            <person name="Tice H."/>
            <person name="Cheng J.F."/>
            <person name="Goodwin L."/>
            <person name="Pitluck S."/>
            <person name="Liolios K."/>
            <person name="Ivanova N."/>
            <person name="Mavromatis K."/>
            <person name="Mikhailova N."/>
            <person name="Ovchinnikova G."/>
            <person name="Pati A."/>
            <person name="Chen A."/>
            <person name="Palaniappan K."/>
            <person name="Djao O.D."/>
            <person name="Land M."/>
            <person name="Hauser L."/>
            <person name="Chang Y.J."/>
            <person name="Jeffries C.D."/>
            <person name="Brettin T."/>
            <person name="Han C."/>
            <person name="Detter J.C."/>
            <person name="Rohde M."/>
            <person name="Goker M."/>
            <person name="Woyke T."/>
            <person name="Bristow J."/>
            <person name="Eisen J.A."/>
            <person name="Markowitz V."/>
            <person name="Hugenholtz P."/>
            <person name="Klenk H.P."/>
            <person name="Kyrpides N.C."/>
        </authorList>
    </citation>
    <scope>NUCLEOTIDE SEQUENCE [LARGE SCALE GENOMIC DNA]</scope>
    <source>
        <strain evidence="4">ATCC 19995 / DSM 43183 / JCM 3096 / KCTC 9072 / NBRC 15933 / NCIMB 10081 / Henssen B9</strain>
    </source>
</reference>
<dbReference type="InterPro" id="IPR036890">
    <property type="entry name" value="HATPase_C_sf"/>
</dbReference>
<dbReference type="HOGENOM" id="CLU_1651336_0_0_11"/>
<dbReference type="RefSeq" id="WP_012855079.1">
    <property type="nucleotide sequence ID" value="NC_013510.1"/>
</dbReference>
<evidence type="ECO:0000313" key="4">
    <source>
        <dbReference type="Proteomes" id="UP000001918"/>
    </source>
</evidence>
<dbReference type="SUPFAM" id="SSF55874">
    <property type="entry name" value="ATPase domain of HSP90 chaperone/DNA topoisomerase II/histidine kinase"/>
    <property type="match status" value="1"/>
</dbReference>
<dbReference type="PANTHER" id="PTHR35526">
    <property type="entry name" value="ANTI-SIGMA-F FACTOR RSBW-RELATED"/>
    <property type="match status" value="1"/>
</dbReference>
<evidence type="ECO:0000313" key="3">
    <source>
        <dbReference type="EMBL" id="ACZ00298.1"/>
    </source>
</evidence>
<protein>
    <submittedName>
        <fullName evidence="3">Putative anti-sigma regulatory factor, serine/threonine protein kinase</fullName>
    </submittedName>
</protein>
<dbReference type="Gene3D" id="3.30.565.10">
    <property type="entry name" value="Histidine kinase-like ATPase, C-terminal domain"/>
    <property type="match status" value="1"/>
</dbReference>
<dbReference type="InterPro" id="IPR003594">
    <property type="entry name" value="HATPase_dom"/>
</dbReference>
<keyword evidence="4" id="KW-1185">Reference proteome</keyword>
<keyword evidence="1 3" id="KW-0723">Serine/threonine-protein kinase</keyword>
<dbReference type="InterPro" id="IPR050267">
    <property type="entry name" value="Anti-sigma-factor_SerPK"/>
</dbReference>
<dbReference type="AlphaFoldDB" id="D1A792"/>
<dbReference type="eggNOG" id="COG2172">
    <property type="taxonomic scope" value="Bacteria"/>
</dbReference>
<keyword evidence="3" id="KW-0418">Kinase</keyword>
<accession>D1A792</accession>
<name>D1A792_THECD</name>
<organism evidence="3 4">
    <name type="scientific">Thermomonospora curvata (strain ATCC 19995 / DSM 43183 / JCM 3096 / KCTC 9072 / NBRC 15933 / NCIMB 10081 / Henssen B9)</name>
    <dbReference type="NCBI Taxonomy" id="471852"/>
    <lineage>
        <taxon>Bacteria</taxon>
        <taxon>Bacillati</taxon>
        <taxon>Actinomycetota</taxon>
        <taxon>Actinomycetes</taxon>
        <taxon>Streptosporangiales</taxon>
        <taxon>Thermomonosporaceae</taxon>
        <taxon>Thermomonospora</taxon>
    </lineage>
</organism>
<dbReference type="GO" id="GO:0004674">
    <property type="term" value="F:protein serine/threonine kinase activity"/>
    <property type="evidence" value="ECO:0007669"/>
    <property type="project" value="UniProtKB-KW"/>
</dbReference>
<evidence type="ECO:0000256" key="1">
    <source>
        <dbReference type="ARBA" id="ARBA00022527"/>
    </source>
</evidence>
<feature type="domain" description="Histidine kinase/HSP90-like ATPase" evidence="2">
    <location>
        <begin position="12"/>
        <end position="138"/>
    </location>
</feature>
<dbReference type="PANTHER" id="PTHR35526:SF3">
    <property type="entry name" value="ANTI-SIGMA-F FACTOR RSBW"/>
    <property type="match status" value="1"/>
</dbReference>
<evidence type="ECO:0000259" key="2">
    <source>
        <dbReference type="Pfam" id="PF13581"/>
    </source>
</evidence>